<dbReference type="PANTHER" id="PTHR43792">
    <property type="entry name" value="GNAT FAMILY, PUTATIVE (AFU_ORTHOLOGUE AFUA_3G00765)-RELATED-RELATED"/>
    <property type="match status" value="1"/>
</dbReference>
<feature type="region of interest" description="Disordered" evidence="4">
    <location>
        <begin position="166"/>
        <end position="203"/>
    </location>
</feature>
<evidence type="ECO:0000256" key="1">
    <source>
        <dbReference type="ARBA" id="ARBA00022679"/>
    </source>
</evidence>
<gene>
    <name evidence="6" type="ORF">SAMN05216282_107143</name>
</gene>
<dbReference type="PROSITE" id="PS51186">
    <property type="entry name" value="GNAT"/>
    <property type="match status" value="1"/>
</dbReference>
<organism evidence="6 7">
    <name type="scientific">Cryobacterium psychrotolerans</name>
    <dbReference type="NCBI Taxonomy" id="386301"/>
    <lineage>
        <taxon>Bacteria</taxon>
        <taxon>Bacillati</taxon>
        <taxon>Actinomycetota</taxon>
        <taxon>Actinomycetes</taxon>
        <taxon>Micrococcales</taxon>
        <taxon>Microbacteriaceae</taxon>
        <taxon>Cryobacterium</taxon>
    </lineage>
</organism>
<dbReference type="STRING" id="386301.SAMN05216282_107143"/>
<evidence type="ECO:0000256" key="3">
    <source>
        <dbReference type="ARBA" id="ARBA00038502"/>
    </source>
</evidence>
<protein>
    <submittedName>
        <fullName evidence="6">Protein N-acetyltransferase, RimJ/RimL family</fullName>
    </submittedName>
</protein>
<proteinExistence type="inferred from homology"/>
<dbReference type="InterPro" id="IPR051531">
    <property type="entry name" value="N-acetyltransferase"/>
</dbReference>
<keyword evidence="7" id="KW-1185">Reference proteome</keyword>
<evidence type="ECO:0000313" key="7">
    <source>
        <dbReference type="Proteomes" id="UP000198701"/>
    </source>
</evidence>
<dbReference type="InterPro" id="IPR000182">
    <property type="entry name" value="GNAT_dom"/>
</dbReference>
<keyword evidence="2" id="KW-0012">Acyltransferase</keyword>
<keyword evidence="1 6" id="KW-0808">Transferase</keyword>
<dbReference type="Gene3D" id="3.40.630.30">
    <property type="match status" value="1"/>
</dbReference>
<evidence type="ECO:0000256" key="4">
    <source>
        <dbReference type="SAM" id="MobiDB-lite"/>
    </source>
</evidence>
<dbReference type="OrthoDB" id="9795188at2"/>
<dbReference type="Pfam" id="PF13302">
    <property type="entry name" value="Acetyltransf_3"/>
    <property type="match status" value="1"/>
</dbReference>
<evidence type="ECO:0000313" key="6">
    <source>
        <dbReference type="EMBL" id="SDK54263.1"/>
    </source>
</evidence>
<dbReference type="RefSeq" id="WP_092323211.1">
    <property type="nucleotide sequence ID" value="NZ_FNFU01000007.1"/>
</dbReference>
<dbReference type="InterPro" id="IPR016181">
    <property type="entry name" value="Acyl_CoA_acyltransferase"/>
</dbReference>
<dbReference type="SUPFAM" id="SSF55729">
    <property type="entry name" value="Acyl-CoA N-acyltransferases (Nat)"/>
    <property type="match status" value="1"/>
</dbReference>
<evidence type="ECO:0000256" key="2">
    <source>
        <dbReference type="ARBA" id="ARBA00023315"/>
    </source>
</evidence>
<comment type="similarity">
    <text evidence="3">Belongs to the acetyltransferase family. RimJ subfamily.</text>
</comment>
<accession>A0A1G9CRD3</accession>
<dbReference type="Proteomes" id="UP000198701">
    <property type="component" value="Unassembled WGS sequence"/>
</dbReference>
<dbReference type="GO" id="GO:0016747">
    <property type="term" value="F:acyltransferase activity, transferring groups other than amino-acyl groups"/>
    <property type="evidence" value="ECO:0007669"/>
    <property type="project" value="InterPro"/>
</dbReference>
<evidence type="ECO:0000259" key="5">
    <source>
        <dbReference type="PROSITE" id="PS51186"/>
    </source>
</evidence>
<sequence>MVRPVTLSSPLLRLDQLLPADAERVYEYCQDPIFERYLHIPWPYQRSDADSFVSGYIPAAWAADSEYTWAVRDPETAQLLGVIGLRLPSASIGYWLGAPHRGHGHIPEAQRLVIEWAFANGVVDTISWQCLEGNMASARSARNAGFTFTGVGPAIQAHRDGTYPPSWHAVLRSSDTREPKDGWPLEQPLGDPPPGADSPAGCG</sequence>
<feature type="compositionally biased region" description="Basic and acidic residues" evidence="4">
    <location>
        <begin position="174"/>
        <end position="183"/>
    </location>
</feature>
<name>A0A1G9CRD3_9MICO</name>
<feature type="domain" description="N-acetyltransferase" evidence="5">
    <location>
        <begin position="12"/>
        <end position="170"/>
    </location>
</feature>
<dbReference type="EMBL" id="FNFU01000007">
    <property type="protein sequence ID" value="SDK54263.1"/>
    <property type="molecule type" value="Genomic_DNA"/>
</dbReference>
<dbReference type="PANTHER" id="PTHR43792:SF8">
    <property type="entry name" value="[RIBOSOMAL PROTEIN US5]-ALANINE N-ACETYLTRANSFERASE"/>
    <property type="match status" value="1"/>
</dbReference>
<reference evidence="6 7" key="1">
    <citation type="submission" date="2016-10" db="EMBL/GenBank/DDBJ databases">
        <authorList>
            <person name="de Groot N.N."/>
        </authorList>
    </citation>
    <scope>NUCLEOTIDE SEQUENCE [LARGE SCALE GENOMIC DNA]</scope>
    <source>
        <strain evidence="6 7">CGMCC 1.5382</strain>
    </source>
</reference>
<dbReference type="AlphaFoldDB" id="A0A1G9CRD3"/>